<keyword evidence="2" id="KW-1185">Reference proteome</keyword>
<dbReference type="AlphaFoldDB" id="A0A3R9PH62"/>
<comment type="caution">
    <text evidence="1">The sequence shown here is derived from an EMBL/GenBank/DDBJ whole genome shotgun (WGS) entry which is preliminary data.</text>
</comment>
<evidence type="ECO:0000313" key="2">
    <source>
        <dbReference type="Proteomes" id="UP000277582"/>
    </source>
</evidence>
<evidence type="ECO:0000313" key="1">
    <source>
        <dbReference type="EMBL" id="RSN73430.1"/>
    </source>
</evidence>
<dbReference type="Proteomes" id="UP000277582">
    <property type="component" value="Unassembled WGS sequence"/>
</dbReference>
<name>A0A3R9PH62_9CREN</name>
<dbReference type="RefSeq" id="WP_125671908.1">
    <property type="nucleotide sequence ID" value="NZ_RCOS01000116.1"/>
</dbReference>
<sequence length="155" mass="17387">MTWIGLTKKGVAVIRPDEWNLVIDALDDLKNSVDTIIQMFRYITIFVDNSLDQDVSITIKGNREPALAKSINILSAFTVAKNSTYAKTLTPDNSTYMPYITVSVSCSTAPTSGYLNIYRIRPNLTENKIVDNLAIRDTNVHDNSTDPAFIKIIQW</sequence>
<reference evidence="1 2" key="1">
    <citation type="submission" date="2018-10" db="EMBL/GenBank/DDBJ databases">
        <title>Co-occurring genomic capacity for anaerobic methane metabolism and dissimilatory sulfite reduction discovered in the Korarchaeota.</title>
        <authorList>
            <person name="Mckay L.J."/>
            <person name="Dlakic M."/>
            <person name="Fields M.W."/>
            <person name="Delmont T.O."/>
            <person name="Eren A.M."/>
            <person name="Jay Z.J."/>
            <person name="Klingelsmith K.B."/>
            <person name="Rusch D.B."/>
            <person name="Inskeep W.P."/>
        </authorList>
    </citation>
    <scope>NUCLEOTIDE SEQUENCE [LARGE SCALE GENOMIC DNA]</scope>
    <source>
        <strain evidence="1 2">MDKW</strain>
    </source>
</reference>
<accession>A0A3R9PH62</accession>
<gene>
    <name evidence="1" type="ORF">D6D85_10410</name>
</gene>
<protein>
    <submittedName>
        <fullName evidence="1">Uncharacterized protein</fullName>
    </submittedName>
</protein>
<proteinExistence type="predicted"/>
<dbReference type="EMBL" id="RCOS01000116">
    <property type="protein sequence ID" value="RSN73430.1"/>
    <property type="molecule type" value="Genomic_DNA"/>
</dbReference>
<organism evidence="1 2">
    <name type="scientific">Candidatus Methanodesulfokora washburnensis</name>
    <dbReference type="NCBI Taxonomy" id="2478471"/>
    <lineage>
        <taxon>Archaea</taxon>
        <taxon>Thermoproteota</taxon>
        <taxon>Candidatus Korarchaeia</taxon>
        <taxon>Candidatus Korarchaeia incertae sedis</taxon>
        <taxon>Candidatus Methanodesulfokora</taxon>
    </lineage>
</organism>